<name>A0A7C3ZZM5_9CYAN</name>
<accession>A0A7C3ZZM5</accession>
<gene>
    <name evidence="1" type="ORF">ENR15_19005</name>
</gene>
<dbReference type="InterPro" id="IPR021705">
    <property type="entry name" value="DUF3288"/>
</dbReference>
<sequence length="93" mass="10987">MKQHQDQQHPQAGKDRAIVNSLLRDAPSEYNLAELARLRIRYRGFPGARDIQGDLDKILQGWGLTEEELFERTREIHAKGRVYRTRTEQEDWI</sequence>
<protein>
    <submittedName>
        <fullName evidence="1">DUF3288 family protein</fullName>
    </submittedName>
</protein>
<dbReference type="AlphaFoldDB" id="A0A7C3ZZM5"/>
<evidence type="ECO:0000313" key="1">
    <source>
        <dbReference type="EMBL" id="HGG02667.1"/>
    </source>
</evidence>
<comment type="caution">
    <text evidence="1">The sequence shown here is derived from an EMBL/GenBank/DDBJ whole genome shotgun (WGS) entry which is preliminary data.</text>
</comment>
<proteinExistence type="predicted"/>
<organism evidence="1">
    <name type="scientific">Planktothricoides sp. SpSt-374</name>
    <dbReference type="NCBI Taxonomy" id="2282167"/>
    <lineage>
        <taxon>Bacteria</taxon>
        <taxon>Bacillati</taxon>
        <taxon>Cyanobacteriota</taxon>
        <taxon>Cyanophyceae</taxon>
        <taxon>Oscillatoriophycideae</taxon>
        <taxon>Oscillatoriales</taxon>
        <taxon>Oscillatoriaceae</taxon>
        <taxon>Planktothricoides</taxon>
    </lineage>
</organism>
<reference evidence="1" key="1">
    <citation type="journal article" date="2020" name="mSystems">
        <title>Genome- and Community-Level Interaction Insights into Carbon Utilization and Element Cycling Functions of Hydrothermarchaeota in Hydrothermal Sediment.</title>
        <authorList>
            <person name="Zhou Z."/>
            <person name="Liu Y."/>
            <person name="Xu W."/>
            <person name="Pan J."/>
            <person name="Luo Z.H."/>
            <person name="Li M."/>
        </authorList>
    </citation>
    <scope>NUCLEOTIDE SEQUENCE [LARGE SCALE GENOMIC DNA]</scope>
    <source>
        <strain evidence="1">SpSt-374</strain>
    </source>
</reference>
<dbReference type="Pfam" id="PF11691">
    <property type="entry name" value="DUF3288"/>
    <property type="match status" value="1"/>
</dbReference>
<dbReference type="EMBL" id="DSPX01000196">
    <property type="protein sequence ID" value="HGG02667.1"/>
    <property type="molecule type" value="Genomic_DNA"/>
</dbReference>